<gene>
    <name evidence="1" type="ORF">METZ01_LOCUS350876</name>
</gene>
<evidence type="ECO:0000313" key="1">
    <source>
        <dbReference type="EMBL" id="SVC98022.1"/>
    </source>
</evidence>
<dbReference type="EMBL" id="UINC01122298">
    <property type="protein sequence ID" value="SVC98022.1"/>
    <property type="molecule type" value="Genomic_DNA"/>
</dbReference>
<organism evidence="1">
    <name type="scientific">marine metagenome</name>
    <dbReference type="NCBI Taxonomy" id="408172"/>
    <lineage>
        <taxon>unclassified sequences</taxon>
        <taxon>metagenomes</taxon>
        <taxon>ecological metagenomes</taxon>
    </lineage>
</organism>
<name>A0A382RL84_9ZZZZ</name>
<reference evidence="1" key="1">
    <citation type="submission" date="2018-05" db="EMBL/GenBank/DDBJ databases">
        <authorList>
            <person name="Lanie J.A."/>
            <person name="Ng W.-L."/>
            <person name="Kazmierczak K.M."/>
            <person name="Andrzejewski T.M."/>
            <person name="Davidsen T.M."/>
            <person name="Wayne K.J."/>
            <person name="Tettelin H."/>
            <person name="Glass J.I."/>
            <person name="Rusch D."/>
            <person name="Podicherti R."/>
            <person name="Tsui H.-C.T."/>
            <person name="Winkler M.E."/>
        </authorList>
    </citation>
    <scope>NUCLEOTIDE SEQUENCE</scope>
</reference>
<proteinExistence type="predicted"/>
<protein>
    <submittedName>
        <fullName evidence="1">Uncharacterized protein</fullName>
    </submittedName>
</protein>
<dbReference type="AlphaFoldDB" id="A0A382RL84"/>
<sequence>MNIKIKNLLLGMMMVLIGTFFQSSVLAHADHDKDAIIIKMADIMISLEHVPTSNEKKKIQSVIDSDSSTEQEKIIANAIMNIQHQTTAEDQQKLQKIIDGTAPTSTVSTLASIVQSFSHGISKTDKRKLQTIKFKG</sequence>
<accession>A0A382RL84</accession>